<proteinExistence type="predicted"/>
<dbReference type="Gene3D" id="2.130.10.10">
    <property type="entry name" value="YVTN repeat-like/Quinoprotein amine dehydrogenase"/>
    <property type="match status" value="1"/>
</dbReference>
<dbReference type="InterPro" id="IPR027443">
    <property type="entry name" value="IPNS-like_sf"/>
</dbReference>
<feature type="region of interest" description="Disordered" evidence="1">
    <location>
        <begin position="1"/>
        <end position="59"/>
    </location>
</feature>
<name>A0ABY8URI3_TETOB</name>
<gene>
    <name evidence="2" type="ORF">OEZ85_013493</name>
</gene>
<accession>A0ABY8URI3</accession>
<feature type="compositionally biased region" description="Low complexity" evidence="1">
    <location>
        <begin position="48"/>
        <end position="59"/>
    </location>
</feature>
<dbReference type="EMBL" id="CP126224">
    <property type="protein sequence ID" value="WIA23832.1"/>
    <property type="molecule type" value="Genomic_DNA"/>
</dbReference>
<evidence type="ECO:0000313" key="3">
    <source>
        <dbReference type="Proteomes" id="UP001244341"/>
    </source>
</evidence>
<reference evidence="2 3" key="1">
    <citation type="submission" date="2023-05" db="EMBL/GenBank/DDBJ databases">
        <title>A 100% complete, gapless, phased diploid assembly of the Scenedesmus obliquus UTEX 3031 genome.</title>
        <authorList>
            <person name="Biondi T.C."/>
            <person name="Hanschen E.R."/>
            <person name="Kwon T."/>
            <person name="Eng W."/>
            <person name="Kruse C.P.S."/>
            <person name="Koehler S.I."/>
            <person name="Kunde Y."/>
            <person name="Gleasner C.D."/>
            <person name="You Mak K.T."/>
            <person name="Polle J."/>
            <person name="Hovde B.T."/>
            <person name="Starkenburg S.R."/>
        </authorList>
    </citation>
    <scope>NUCLEOTIDE SEQUENCE [LARGE SCALE GENOMIC DNA]</scope>
    <source>
        <strain evidence="2 3">DOE0152z</strain>
    </source>
</reference>
<evidence type="ECO:0008006" key="4">
    <source>
        <dbReference type="Google" id="ProtNLM"/>
    </source>
</evidence>
<feature type="compositionally biased region" description="Low complexity" evidence="1">
    <location>
        <begin position="10"/>
        <end position="31"/>
    </location>
</feature>
<sequence>MAAPVPDEPQPAAAPRQPAAAAAASQQAAAAYVEERTSNDGAAASFKPSSSATNSNSNPAAAAPAAAAAAAAAAALPKNRLLLASHGRLMWYFPTTDEYMVLHEGEGVHYGMFAGAGNPPTTVWTAIRPHNWRPTTNKEWLVEFDMVTGAELRRIAIPSRFTHDVVRVDDSVFVCDTGNGRLLQLSFPDMTPVRSLDLFTLKDHPNTLAPLAPDNFLVMLHNLGESDIVRLNISAVAPIQNPKAWLAAETLKLSTQPPAEPQNPTAKPSDADSAIVGRVQRVGQKAHGLVPWQGAYILLDSESGALMALDLTGAAAGKGFNLHKLWQAPEPGVFLKGLAVVDDIAYFGISPWAPRSARDDPQSNNELAAFDLISGNLLWRRQVPTAGLLNIIGAPHLSIGSTYVPSYTGRPETDAVRKHHSSPEVAAAMASLTEIGYPPKIGGYWSSGLPFLDADTKGTSKPWEAGLQLPLLMLNISKLQAAVASLPAEAWTYDYQARYSAVMAGREGNQNAFKPGVEGIVLLFSANDGSGPVYEFPAYGYFKDTLEPLLQEILGKRDMQHIIRLQLALMKPGVSDIKIHVDSGGYAIRGHRLHIPVFTHPEVSFDVCPHRYVPDPAHVPAPGEQQRMLDIQECFKIPTVEGFAFELNNRAAHKVSNLSPVARVHVVLDLCEEPHPRITVPPGTICDYDMEKGLLCKYPEGESPVVMAPAAYLDAAAAAAESSHIPPEMLQQVLAAQEEDNGSGYTTADDALAGKLAGNAAQLAANEDDEQVYPPLPDTGDLKFPVEIQQELLAHPEFTVNSQEGREVHGGNLGGGLVGTVRNGRTSTWMTEALHNPASGAGTAVA</sequence>
<dbReference type="Gene3D" id="2.60.120.330">
    <property type="entry name" value="B-lactam Antibiotic, Isopenicillin N Synthase, Chain"/>
    <property type="match status" value="1"/>
</dbReference>
<protein>
    <recommendedName>
        <fullName evidence="4">Aspartyl/asparaginy/proline hydroxylase domain-containing protein</fullName>
    </recommendedName>
</protein>
<evidence type="ECO:0000256" key="1">
    <source>
        <dbReference type="SAM" id="MobiDB-lite"/>
    </source>
</evidence>
<dbReference type="Proteomes" id="UP001244341">
    <property type="component" value="Chromosome 17b"/>
</dbReference>
<organism evidence="2 3">
    <name type="scientific">Tetradesmus obliquus</name>
    <name type="common">Green alga</name>
    <name type="synonym">Acutodesmus obliquus</name>
    <dbReference type="NCBI Taxonomy" id="3088"/>
    <lineage>
        <taxon>Eukaryota</taxon>
        <taxon>Viridiplantae</taxon>
        <taxon>Chlorophyta</taxon>
        <taxon>core chlorophytes</taxon>
        <taxon>Chlorophyceae</taxon>
        <taxon>CS clade</taxon>
        <taxon>Sphaeropleales</taxon>
        <taxon>Scenedesmaceae</taxon>
        <taxon>Tetradesmus</taxon>
    </lineage>
</organism>
<evidence type="ECO:0000313" key="2">
    <source>
        <dbReference type="EMBL" id="WIA23832.1"/>
    </source>
</evidence>
<dbReference type="InterPro" id="IPR015943">
    <property type="entry name" value="WD40/YVTN_repeat-like_dom_sf"/>
</dbReference>
<keyword evidence="3" id="KW-1185">Reference proteome</keyword>
<dbReference type="SUPFAM" id="SSF50998">
    <property type="entry name" value="Quinoprotein alcohol dehydrogenase-like"/>
    <property type="match status" value="1"/>
</dbReference>
<dbReference type="InterPro" id="IPR011047">
    <property type="entry name" value="Quinoprotein_ADH-like_sf"/>
</dbReference>